<name>A0A644XZ40_9ZZZZ</name>
<dbReference type="EC" id="4.2.1.33" evidence="2"/>
<dbReference type="GO" id="GO:0003861">
    <property type="term" value="F:3-isopropylmalate dehydratase activity"/>
    <property type="evidence" value="ECO:0007669"/>
    <property type="project" value="UniProtKB-EC"/>
</dbReference>
<protein>
    <submittedName>
        <fullName evidence="2">Methanogen homoaconitase small subunit</fullName>
        <ecNumber evidence="2">4.2.1.33</ecNumber>
    </submittedName>
</protein>
<keyword evidence="2" id="KW-0456">Lyase</keyword>
<proteinExistence type="predicted"/>
<dbReference type="PANTHER" id="PTHR43160">
    <property type="entry name" value="ACONITATE HYDRATASE B"/>
    <property type="match status" value="1"/>
</dbReference>
<dbReference type="InterPro" id="IPR000573">
    <property type="entry name" value="AconitaseA/IPMdHydase_ssu_swvl"/>
</dbReference>
<dbReference type="EMBL" id="VSSQ01003198">
    <property type="protein sequence ID" value="MPM19553.1"/>
    <property type="molecule type" value="Genomic_DNA"/>
</dbReference>
<gene>
    <name evidence="2" type="primary">hacB_2</name>
    <name evidence="2" type="ORF">SDC9_65979</name>
</gene>
<dbReference type="GO" id="GO:0005829">
    <property type="term" value="C:cytosol"/>
    <property type="evidence" value="ECO:0007669"/>
    <property type="project" value="TreeGrafter"/>
</dbReference>
<dbReference type="GO" id="GO:0006099">
    <property type="term" value="P:tricarboxylic acid cycle"/>
    <property type="evidence" value="ECO:0007669"/>
    <property type="project" value="TreeGrafter"/>
</dbReference>
<dbReference type="Gene3D" id="3.20.19.10">
    <property type="entry name" value="Aconitase, domain 4"/>
    <property type="match status" value="1"/>
</dbReference>
<dbReference type="SUPFAM" id="SSF52016">
    <property type="entry name" value="LeuD/IlvD-like"/>
    <property type="match status" value="1"/>
</dbReference>
<dbReference type="Pfam" id="PF00694">
    <property type="entry name" value="Aconitase_C"/>
    <property type="match status" value="1"/>
</dbReference>
<dbReference type="PANTHER" id="PTHR43160:SF3">
    <property type="entry name" value="ACONITATE HYDRATASE, MITOCHONDRIAL"/>
    <property type="match status" value="1"/>
</dbReference>
<dbReference type="GO" id="GO:0051539">
    <property type="term" value="F:4 iron, 4 sulfur cluster binding"/>
    <property type="evidence" value="ECO:0007669"/>
    <property type="project" value="TreeGrafter"/>
</dbReference>
<dbReference type="InterPro" id="IPR050926">
    <property type="entry name" value="Aconitase/IPM_isomerase"/>
</dbReference>
<organism evidence="2">
    <name type="scientific">bioreactor metagenome</name>
    <dbReference type="NCBI Taxonomy" id="1076179"/>
    <lineage>
        <taxon>unclassified sequences</taxon>
        <taxon>metagenomes</taxon>
        <taxon>ecological metagenomes</taxon>
    </lineage>
</organism>
<sequence length="216" mass="24188">MVNDNMIISPADDGRDVKVVRGPNIKTFPKNCKLADHTGCVVPVLIKVKDDVTTDAIMPSNAHLLPFRSNIPYLSEFCFMQIDKDFPKNAKKNGGGIIVAGKNYGQGSSREHAALVPLYLGVRAVFSKSFARIHKSNLVNNGIIPLTFKYEADYDDIDKMDEMEIPNLLKQIEKTTIIVENKTKNKQYEMELRLSGRQIEIIKSGGLLNYMSLKNV</sequence>
<feature type="domain" description="Aconitase A/isopropylmalate dehydratase small subunit swivel" evidence="1">
    <location>
        <begin position="90"/>
        <end position="149"/>
    </location>
</feature>
<evidence type="ECO:0000313" key="2">
    <source>
        <dbReference type="EMBL" id="MPM19553.1"/>
    </source>
</evidence>
<dbReference type="GO" id="GO:0003994">
    <property type="term" value="F:aconitate hydratase activity"/>
    <property type="evidence" value="ECO:0007669"/>
    <property type="project" value="TreeGrafter"/>
</dbReference>
<dbReference type="AlphaFoldDB" id="A0A644XZ40"/>
<accession>A0A644XZ40</accession>
<comment type="caution">
    <text evidence="2">The sequence shown here is derived from an EMBL/GenBank/DDBJ whole genome shotgun (WGS) entry which is preliminary data.</text>
</comment>
<evidence type="ECO:0000259" key="1">
    <source>
        <dbReference type="Pfam" id="PF00694"/>
    </source>
</evidence>
<dbReference type="InterPro" id="IPR015928">
    <property type="entry name" value="Aconitase/3IPM_dehydase_swvl"/>
</dbReference>
<reference evidence="2" key="1">
    <citation type="submission" date="2019-08" db="EMBL/GenBank/DDBJ databases">
        <authorList>
            <person name="Kucharzyk K."/>
            <person name="Murdoch R.W."/>
            <person name="Higgins S."/>
            <person name="Loffler F."/>
        </authorList>
    </citation>
    <scope>NUCLEOTIDE SEQUENCE</scope>
</reference>